<keyword evidence="1" id="KW-0732">Signal</keyword>
<dbReference type="GO" id="GO:0015833">
    <property type="term" value="P:peptide transport"/>
    <property type="evidence" value="ECO:0007669"/>
    <property type="project" value="TreeGrafter"/>
</dbReference>
<dbReference type="PIRSF" id="PIRSF002741">
    <property type="entry name" value="MppA"/>
    <property type="match status" value="1"/>
</dbReference>
<name>A0A975M3U4_9MICC</name>
<dbReference type="Pfam" id="PF00496">
    <property type="entry name" value="SBP_bac_5"/>
    <property type="match status" value="1"/>
</dbReference>
<dbReference type="Gene3D" id="3.40.190.10">
    <property type="entry name" value="Periplasmic binding protein-like II"/>
    <property type="match status" value="1"/>
</dbReference>
<gene>
    <name evidence="3" type="ORF">KKR91_12970</name>
</gene>
<evidence type="ECO:0000259" key="2">
    <source>
        <dbReference type="Pfam" id="PF00496"/>
    </source>
</evidence>
<feature type="chain" id="PRO_5037332608" evidence="1">
    <location>
        <begin position="21"/>
        <end position="599"/>
    </location>
</feature>
<evidence type="ECO:0000313" key="4">
    <source>
        <dbReference type="Proteomes" id="UP000676885"/>
    </source>
</evidence>
<sequence length="599" mass="64089">MRLNRLTTLCASAAAIAALALGGCTPEQRVNDVPSPTPTPGGEISVAESGVVNSFNPQTTAGNTSINRKLAYATHSGFNYVDNNLEIVPLEDFGRYEKLSDDPLTVKYTVNDGVAWSDGAPVGADDMVLAWAAGSGRYDDERIGDNGTPVSGTRYFDYAGSTEALALTGLPEIGDENRSITLTYSRPYADWETAFGSLTDSGGIAVPAHIVAEGAGLADEKALTTLLLQTPRGTPLEPAPVNPELRAVADYWNTAFSAADLPEDPALYLSNGPFIVQDISPGSSLTLVRNEDYDWGPLPELDEITIRFIEDPTAQVAALKDGSVDIISPQPDADLLPGLQALGNTTLHQGNQLAYDHLDLNFNGVFATRAVREAFMETVPRQQIVEATVAQLQPGAQPLDSQVFLTDQAGYEAAAEANGSEAFAEADLERARELLDGETPEVRVLYDRDNPYRARAFELIRGSAAQAGFTVVDGGLPAAEWAAGLGTGSYDAAIFGWTASGVGVAGVPQVFRTGAASNYNGFSSPDADALMAELVAEPDAQRRDELRIEIDQLIWDARYGLPLYQLPGLSASADTIEKVEYMPNSTGLWWNFWEWAVVR</sequence>
<feature type="signal peptide" evidence="1">
    <location>
        <begin position="1"/>
        <end position="20"/>
    </location>
</feature>
<dbReference type="AlphaFoldDB" id="A0A975M3U4"/>
<dbReference type="Gene3D" id="3.10.105.10">
    <property type="entry name" value="Dipeptide-binding Protein, Domain 3"/>
    <property type="match status" value="1"/>
</dbReference>
<dbReference type="RefSeq" id="WP_210231143.1">
    <property type="nucleotide sequence ID" value="NZ_CP076022.1"/>
</dbReference>
<evidence type="ECO:0000313" key="3">
    <source>
        <dbReference type="EMBL" id="QWC09390.1"/>
    </source>
</evidence>
<dbReference type="CDD" id="cd08501">
    <property type="entry name" value="PBP2_Lpqw"/>
    <property type="match status" value="1"/>
</dbReference>
<dbReference type="SUPFAM" id="SSF53850">
    <property type="entry name" value="Periplasmic binding protein-like II"/>
    <property type="match status" value="1"/>
</dbReference>
<dbReference type="InterPro" id="IPR000914">
    <property type="entry name" value="SBP_5_dom"/>
</dbReference>
<protein>
    <submittedName>
        <fullName evidence="3">ABC transporter family substrate-binding protein</fullName>
    </submittedName>
</protein>
<keyword evidence="4" id="KW-1185">Reference proteome</keyword>
<dbReference type="PANTHER" id="PTHR30290">
    <property type="entry name" value="PERIPLASMIC BINDING COMPONENT OF ABC TRANSPORTER"/>
    <property type="match status" value="1"/>
</dbReference>
<dbReference type="PROSITE" id="PS51257">
    <property type="entry name" value="PROKAR_LIPOPROTEIN"/>
    <property type="match status" value="1"/>
</dbReference>
<feature type="domain" description="Solute-binding protein family 5" evidence="2">
    <location>
        <begin position="98"/>
        <end position="504"/>
    </location>
</feature>
<dbReference type="PANTHER" id="PTHR30290:SF65">
    <property type="entry name" value="MONOACYL PHOSPHATIDYLINOSITOL TETRAMANNOSIDE-BINDING PROTEIN LPQW-RELATED"/>
    <property type="match status" value="1"/>
</dbReference>
<dbReference type="KEGG" id="ajg:KKR91_12970"/>
<dbReference type="InterPro" id="IPR039424">
    <property type="entry name" value="SBP_5"/>
</dbReference>
<dbReference type="EMBL" id="CP076022">
    <property type="protein sequence ID" value="QWC09390.1"/>
    <property type="molecule type" value="Genomic_DNA"/>
</dbReference>
<proteinExistence type="predicted"/>
<dbReference type="GO" id="GO:0043190">
    <property type="term" value="C:ATP-binding cassette (ABC) transporter complex"/>
    <property type="evidence" value="ECO:0007669"/>
    <property type="project" value="InterPro"/>
</dbReference>
<evidence type="ECO:0000256" key="1">
    <source>
        <dbReference type="SAM" id="SignalP"/>
    </source>
</evidence>
<dbReference type="InterPro" id="IPR030678">
    <property type="entry name" value="Peptide/Ni-bd"/>
</dbReference>
<organism evidence="3 4">
    <name type="scientific">Arthrobacter jiangjiafuii</name>
    <dbReference type="NCBI Taxonomy" id="2817475"/>
    <lineage>
        <taxon>Bacteria</taxon>
        <taxon>Bacillati</taxon>
        <taxon>Actinomycetota</taxon>
        <taxon>Actinomycetes</taxon>
        <taxon>Micrococcales</taxon>
        <taxon>Micrococcaceae</taxon>
        <taxon>Arthrobacter</taxon>
    </lineage>
</organism>
<accession>A0A975M3U4</accession>
<dbReference type="GO" id="GO:0042597">
    <property type="term" value="C:periplasmic space"/>
    <property type="evidence" value="ECO:0007669"/>
    <property type="project" value="UniProtKB-ARBA"/>
</dbReference>
<reference evidence="3 4" key="1">
    <citation type="submission" date="2021-05" db="EMBL/GenBank/DDBJ databases">
        <title>Novel species in genus Arthrobacter.</title>
        <authorList>
            <person name="Zhang G."/>
        </authorList>
    </citation>
    <scope>NUCLEOTIDE SEQUENCE [LARGE SCALE GENOMIC DNA]</scope>
    <source>
        <strain evidence="4">zg-ZUI227</strain>
    </source>
</reference>
<dbReference type="Proteomes" id="UP000676885">
    <property type="component" value="Chromosome"/>
</dbReference>
<dbReference type="GO" id="GO:1904680">
    <property type="term" value="F:peptide transmembrane transporter activity"/>
    <property type="evidence" value="ECO:0007669"/>
    <property type="project" value="TreeGrafter"/>
</dbReference>